<gene>
    <name evidence="1" type="ORF">LCGC14_2491300</name>
</gene>
<dbReference type="AlphaFoldDB" id="A0A0F9B4R8"/>
<name>A0A0F9B4R8_9ZZZZ</name>
<proteinExistence type="predicted"/>
<comment type="caution">
    <text evidence="1">The sequence shown here is derived from an EMBL/GenBank/DDBJ whole genome shotgun (WGS) entry which is preliminary data.</text>
</comment>
<accession>A0A0F9B4R8</accession>
<protein>
    <recommendedName>
        <fullName evidence="2">Com family DNA-binding transcriptional regulator</fullName>
    </recommendedName>
</protein>
<evidence type="ECO:0008006" key="2">
    <source>
        <dbReference type="Google" id="ProtNLM"/>
    </source>
</evidence>
<sequence length="58" mass="6662">MMLAEYRCRYCNALLLKAELRDGVIEIKCRHVSCGMMNRFDSAESRRVRVNGVVAVRA</sequence>
<organism evidence="1">
    <name type="scientific">marine sediment metagenome</name>
    <dbReference type="NCBI Taxonomy" id="412755"/>
    <lineage>
        <taxon>unclassified sequences</taxon>
        <taxon>metagenomes</taxon>
        <taxon>ecological metagenomes</taxon>
    </lineage>
</organism>
<reference evidence="1" key="1">
    <citation type="journal article" date="2015" name="Nature">
        <title>Complex archaea that bridge the gap between prokaryotes and eukaryotes.</title>
        <authorList>
            <person name="Spang A."/>
            <person name="Saw J.H."/>
            <person name="Jorgensen S.L."/>
            <person name="Zaremba-Niedzwiedzka K."/>
            <person name="Martijn J."/>
            <person name="Lind A.E."/>
            <person name="van Eijk R."/>
            <person name="Schleper C."/>
            <person name="Guy L."/>
            <person name="Ettema T.J."/>
        </authorList>
    </citation>
    <scope>NUCLEOTIDE SEQUENCE</scope>
</reference>
<dbReference type="EMBL" id="LAZR01039495">
    <property type="protein sequence ID" value="KKL16864.1"/>
    <property type="molecule type" value="Genomic_DNA"/>
</dbReference>
<evidence type="ECO:0000313" key="1">
    <source>
        <dbReference type="EMBL" id="KKL16864.1"/>
    </source>
</evidence>